<reference evidence="2" key="1">
    <citation type="submission" date="2016-11" db="UniProtKB">
        <authorList>
            <consortium name="WormBaseParasite"/>
        </authorList>
    </citation>
    <scope>IDENTIFICATION</scope>
</reference>
<dbReference type="AlphaFoldDB" id="A0A1I7WSQ5"/>
<accession>A0A1I7WSQ5</accession>
<dbReference type="WBParaSite" id="Hba_08202">
    <property type="protein sequence ID" value="Hba_08202"/>
    <property type="gene ID" value="Hba_08202"/>
</dbReference>
<dbReference type="Proteomes" id="UP000095283">
    <property type="component" value="Unplaced"/>
</dbReference>
<organism evidence="1 2">
    <name type="scientific">Heterorhabditis bacteriophora</name>
    <name type="common">Entomopathogenic nematode worm</name>
    <dbReference type="NCBI Taxonomy" id="37862"/>
    <lineage>
        <taxon>Eukaryota</taxon>
        <taxon>Metazoa</taxon>
        <taxon>Ecdysozoa</taxon>
        <taxon>Nematoda</taxon>
        <taxon>Chromadorea</taxon>
        <taxon>Rhabditida</taxon>
        <taxon>Rhabditina</taxon>
        <taxon>Rhabditomorpha</taxon>
        <taxon>Strongyloidea</taxon>
        <taxon>Heterorhabditidae</taxon>
        <taxon>Heterorhabditis</taxon>
    </lineage>
</organism>
<name>A0A1I7WSQ5_HETBA</name>
<evidence type="ECO:0000313" key="1">
    <source>
        <dbReference type="Proteomes" id="UP000095283"/>
    </source>
</evidence>
<sequence>MSGDAVIWDQQINRNVGKKIISFKTESTRSCFSRFLVEPECAIASFLLDKSIDGDVMLECHCYALGNETTLKFNRYVFALVDRSCTSQETR</sequence>
<proteinExistence type="predicted"/>
<protein>
    <submittedName>
        <fullName evidence="2">ZP domain-containing protein</fullName>
    </submittedName>
</protein>
<keyword evidence="1" id="KW-1185">Reference proteome</keyword>
<evidence type="ECO:0000313" key="2">
    <source>
        <dbReference type="WBParaSite" id="Hba_08202"/>
    </source>
</evidence>